<organism evidence="1 2">
    <name type="scientific">Sphingomonas melonis</name>
    <dbReference type="NCBI Taxonomy" id="152682"/>
    <lineage>
        <taxon>Bacteria</taxon>
        <taxon>Pseudomonadati</taxon>
        <taxon>Pseudomonadota</taxon>
        <taxon>Alphaproteobacteria</taxon>
        <taxon>Sphingomonadales</taxon>
        <taxon>Sphingomonadaceae</taxon>
        <taxon>Sphingomonas</taxon>
    </lineage>
</organism>
<proteinExistence type="predicted"/>
<comment type="caution">
    <text evidence="1">The sequence shown here is derived from an EMBL/GenBank/DDBJ whole genome shotgun (WGS) entry which is preliminary data.</text>
</comment>
<sequence length="117" mass="12574">MKPRSLSSRLKHVIDVLVKNTADNGAGGRKVPEGQPAWRTTDTDLPAEVIALRGDEAVRLGVERSIQLWRVTVRAGAEIDTKSQLMWGTITMKVKSAALDLTGTALVMTCESGFPGA</sequence>
<evidence type="ECO:0000313" key="1">
    <source>
        <dbReference type="EMBL" id="NYD91398.1"/>
    </source>
</evidence>
<dbReference type="Gene3D" id="2.40.10.270">
    <property type="entry name" value="Bacteriophage SPP1 head-tail adaptor protein"/>
    <property type="match status" value="1"/>
</dbReference>
<dbReference type="RefSeq" id="WP_179509826.1">
    <property type="nucleotide sequence ID" value="NZ_JACCBY010000005.1"/>
</dbReference>
<accession>A0A7Y9K1V7</accession>
<protein>
    <submittedName>
        <fullName evidence="1">Head-tail adaptor</fullName>
    </submittedName>
</protein>
<dbReference type="Proteomes" id="UP000517753">
    <property type="component" value="Unassembled WGS sequence"/>
</dbReference>
<reference evidence="1 2" key="1">
    <citation type="submission" date="2020-07" db="EMBL/GenBank/DDBJ databases">
        <authorList>
            <person name="Partida-Martinez L."/>
            <person name="Huntemann M."/>
            <person name="Clum A."/>
            <person name="Wang J."/>
            <person name="Palaniappan K."/>
            <person name="Ritter S."/>
            <person name="Chen I.-M."/>
            <person name="Stamatis D."/>
            <person name="Reddy T."/>
            <person name="O'Malley R."/>
            <person name="Daum C."/>
            <person name="Shapiro N."/>
            <person name="Ivanova N."/>
            <person name="Kyrpides N."/>
            <person name="Woyke T."/>
        </authorList>
    </citation>
    <scope>NUCLEOTIDE SEQUENCE [LARGE SCALE GENOMIC DNA]</scope>
    <source>
        <strain evidence="1 2">AS2.3</strain>
    </source>
</reference>
<reference evidence="1 2" key="2">
    <citation type="submission" date="2020-08" db="EMBL/GenBank/DDBJ databases">
        <title>The Agave Microbiome: Exploring the role of microbial communities in plant adaptations to desert environments.</title>
        <authorList>
            <person name="Partida-Martinez L.P."/>
        </authorList>
    </citation>
    <scope>NUCLEOTIDE SEQUENCE [LARGE SCALE GENOMIC DNA]</scope>
    <source>
        <strain evidence="1 2">AS2.3</strain>
    </source>
</reference>
<dbReference type="Pfam" id="PF05521">
    <property type="entry name" value="Phage_HCP"/>
    <property type="match status" value="1"/>
</dbReference>
<gene>
    <name evidence="1" type="ORF">HD841_003206</name>
</gene>
<dbReference type="AlphaFoldDB" id="A0A7Y9K1V7"/>
<dbReference type="InterPro" id="IPR038666">
    <property type="entry name" value="SSP1_head-tail_sf"/>
</dbReference>
<keyword evidence="2" id="KW-1185">Reference proteome</keyword>
<evidence type="ECO:0000313" key="2">
    <source>
        <dbReference type="Proteomes" id="UP000517753"/>
    </source>
</evidence>
<dbReference type="InterPro" id="IPR008767">
    <property type="entry name" value="Phage_SPP1_head-tail_adaptor"/>
</dbReference>
<dbReference type="EMBL" id="JACCBY010000005">
    <property type="protein sequence ID" value="NYD91398.1"/>
    <property type="molecule type" value="Genomic_DNA"/>
</dbReference>
<name>A0A7Y9K1V7_9SPHN</name>